<evidence type="ECO:0000313" key="3">
    <source>
        <dbReference type="Proteomes" id="UP001489004"/>
    </source>
</evidence>
<keyword evidence="3" id="KW-1185">Reference proteome</keyword>
<dbReference type="Proteomes" id="UP001489004">
    <property type="component" value="Unassembled WGS sequence"/>
</dbReference>
<protein>
    <recommendedName>
        <fullName evidence="1">UspA domain-containing protein</fullName>
    </recommendedName>
</protein>
<comment type="caution">
    <text evidence="2">The sequence shown here is derived from an EMBL/GenBank/DDBJ whole genome shotgun (WGS) entry which is preliminary data.</text>
</comment>
<dbReference type="EMBL" id="JALJOR010000001">
    <property type="protein sequence ID" value="KAK9828486.1"/>
    <property type="molecule type" value="Genomic_DNA"/>
</dbReference>
<evidence type="ECO:0000313" key="2">
    <source>
        <dbReference type="EMBL" id="KAK9828486.1"/>
    </source>
</evidence>
<proteinExistence type="predicted"/>
<dbReference type="Pfam" id="PF00582">
    <property type="entry name" value="Usp"/>
    <property type="match status" value="1"/>
</dbReference>
<dbReference type="SUPFAM" id="SSF52402">
    <property type="entry name" value="Adenine nucleotide alpha hydrolases-like"/>
    <property type="match status" value="1"/>
</dbReference>
<name>A0AAW1R4Y8_9CHLO</name>
<dbReference type="PANTHER" id="PTHR31964:SF113">
    <property type="entry name" value="USPA DOMAIN-CONTAINING PROTEIN"/>
    <property type="match status" value="1"/>
</dbReference>
<dbReference type="Gene3D" id="3.40.50.620">
    <property type="entry name" value="HUPs"/>
    <property type="match status" value="1"/>
</dbReference>
<gene>
    <name evidence="2" type="ORF">WJX72_000247</name>
</gene>
<dbReference type="PANTHER" id="PTHR31964">
    <property type="entry name" value="ADENINE NUCLEOTIDE ALPHA HYDROLASES-LIKE SUPERFAMILY PROTEIN"/>
    <property type="match status" value="1"/>
</dbReference>
<reference evidence="2 3" key="1">
    <citation type="journal article" date="2024" name="Nat. Commun.">
        <title>Phylogenomics reveals the evolutionary origins of lichenization in chlorophyte algae.</title>
        <authorList>
            <person name="Puginier C."/>
            <person name="Libourel C."/>
            <person name="Otte J."/>
            <person name="Skaloud P."/>
            <person name="Haon M."/>
            <person name="Grisel S."/>
            <person name="Petersen M."/>
            <person name="Berrin J.G."/>
            <person name="Delaux P.M."/>
            <person name="Dal Grande F."/>
            <person name="Keller J."/>
        </authorList>
    </citation>
    <scope>NUCLEOTIDE SEQUENCE [LARGE SCALE GENOMIC DNA]</scope>
    <source>
        <strain evidence="2 3">SAG 2043</strain>
    </source>
</reference>
<feature type="domain" description="UspA" evidence="1">
    <location>
        <begin position="99"/>
        <end position="238"/>
    </location>
</feature>
<dbReference type="InterPro" id="IPR006016">
    <property type="entry name" value="UspA"/>
</dbReference>
<evidence type="ECO:0000259" key="1">
    <source>
        <dbReference type="Pfam" id="PF00582"/>
    </source>
</evidence>
<organism evidence="2 3">
    <name type="scientific">[Myrmecia] bisecta</name>
    <dbReference type="NCBI Taxonomy" id="41462"/>
    <lineage>
        <taxon>Eukaryota</taxon>
        <taxon>Viridiplantae</taxon>
        <taxon>Chlorophyta</taxon>
        <taxon>core chlorophytes</taxon>
        <taxon>Trebouxiophyceae</taxon>
        <taxon>Trebouxiales</taxon>
        <taxon>Trebouxiaceae</taxon>
        <taxon>Myrmecia</taxon>
    </lineage>
</organism>
<dbReference type="InterPro" id="IPR014729">
    <property type="entry name" value="Rossmann-like_a/b/a_fold"/>
</dbReference>
<accession>A0AAW1R4Y8</accession>
<dbReference type="AlphaFoldDB" id="A0AAW1R4Y8"/>
<sequence length="241" mass="26794">MESERKQSVAVGRRLAVVAVDDSETSLKLANYAANELPAEYEVQLLHVQPSYYEDAHVYNDPTEVPGDPQLSAPKTPVEIAASFVTTRLLPIVKARHTDAEEALQIAEYVAAELPKRYEVHLLNVQPAGYEDVTSDEDSETRKYFRKRDAADLEHSFVAKALALVKARHPDARVVTLRVRLLAATPRNIGDAICDYVHEKHASLLLVMAGKRRDVTKLLVGSTTDYCVTHCSCPLLLLPHE</sequence>